<keyword evidence="2" id="KW-1185">Reference proteome</keyword>
<evidence type="ECO:0000313" key="2">
    <source>
        <dbReference type="Proteomes" id="UP001157502"/>
    </source>
</evidence>
<accession>A0ACC2GQ34</accession>
<proteinExistence type="predicted"/>
<reference evidence="1" key="1">
    <citation type="submission" date="2021-05" db="EMBL/GenBank/DDBJ databases">
        <authorList>
            <person name="Pan Q."/>
            <person name="Jouanno E."/>
            <person name="Zahm M."/>
            <person name="Klopp C."/>
            <person name="Cabau C."/>
            <person name="Louis A."/>
            <person name="Berthelot C."/>
            <person name="Parey E."/>
            <person name="Roest Crollius H."/>
            <person name="Montfort J."/>
            <person name="Robinson-Rechavi M."/>
            <person name="Bouchez O."/>
            <person name="Lampietro C."/>
            <person name="Lopez Roques C."/>
            <person name="Donnadieu C."/>
            <person name="Postlethwait J."/>
            <person name="Bobe J."/>
            <person name="Dillon D."/>
            <person name="Chandos A."/>
            <person name="von Hippel F."/>
            <person name="Guiguen Y."/>
        </authorList>
    </citation>
    <scope>NUCLEOTIDE SEQUENCE</scope>
    <source>
        <strain evidence="1">YG-Jan2019</strain>
    </source>
</reference>
<organism evidence="1 2">
    <name type="scientific">Dallia pectoralis</name>
    <name type="common">Alaska blackfish</name>
    <dbReference type="NCBI Taxonomy" id="75939"/>
    <lineage>
        <taxon>Eukaryota</taxon>
        <taxon>Metazoa</taxon>
        <taxon>Chordata</taxon>
        <taxon>Craniata</taxon>
        <taxon>Vertebrata</taxon>
        <taxon>Euteleostomi</taxon>
        <taxon>Actinopterygii</taxon>
        <taxon>Neopterygii</taxon>
        <taxon>Teleostei</taxon>
        <taxon>Protacanthopterygii</taxon>
        <taxon>Esociformes</taxon>
        <taxon>Umbridae</taxon>
        <taxon>Dallia</taxon>
    </lineage>
</organism>
<sequence>MKEKKVEILSITLCVCFVLTIASAKPFRNMAADSMQSSESSESNESSSENTGHPPETSVDQMKIPDTQETEVPINMGSCGKMINQWNRRQSLVPNYKITGPESSAGPGSPSVDGDRPFVRDGRLKEWNSLQELSRDIYDIYAGYEEDEEDEEDERPLVPLSRLASPTKNYHLNINVGGKSYQIAYRLAAKYPKTRIGRLATYTDHNKKLDLCDDYQVKKNEFFFDRDPEVFNNIFTFYRTGVLWIKDELCPRNFLEEISYWGVRIRNTNRCCRISFEERQDEINEQLKIQRELEAEVEIEENEELFQDMLMGHSRRGIWNLMEKPFSSVPAKLMALTSSLFVVVSLVAMTLNTVEEMQYKTPSGQLSGKTYLEYAESLCIAFFTTEYLLRLVSTPDLQTFVRSTLNTVDLIAILPQYLQLALERFDNEDHVRHEHDMRTVGQVGKLGRVLRITRLMRIFRILKLARHSTGLRAFGFTLRQCYQQVGCLFLFIAMGIFTFSAMVYTVEHDVPHTNFTSIPHAWWWAAVSISTVGYGDVYPETILGRLFAFFCISFGIILNGLPISILFNKFSDYYSKLKSHEYTGNMKNRGKVRFSKRTAMKISLCCGVGQIASHNS</sequence>
<evidence type="ECO:0000313" key="1">
    <source>
        <dbReference type="EMBL" id="KAJ8005776.1"/>
    </source>
</evidence>
<comment type="caution">
    <text evidence="1">The sequence shown here is derived from an EMBL/GenBank/DDBJ whole genome shotgun (WGS) entry which is preliminary data.</text>
</comment>
<gene>
    <name evidence="1" type="ORF">DPEC_G00121400</name>
</gene>
<protein>
    <submittedName>
        <fullName evidence="1">Uncharacterized protein</fullName>
    </submittedName>
</protein>
<dbReference type="Proteomes" id="UP001157502">
    <property type="component" value="Chromosome 10"/>
</dbReference>
<name>A0ACC2GQ34_DALPE</name>
<dbReference type="EMBL" id="CM055737">
    <property type="protein sequence ID" value="KAJ8005776.1"/>
    <property type="molecule type" value="Genomic_DNA"/>
</dbReference>